<name>A0A0C3PXM1_PISTI</name>
<keyword evidence="1" id="KW-0732">Signal</keyword>
<dbReference type="HOGENOM" id="CLU_063099_4_1_1"/>
<dbReference type="STRING" id="870435.A0A0C3PXM1"/>
<protein>
    <recommendedName>
        <fullName evidence="4">DOMON domain-containing protein</fullName>
    </recommendedName>
</protein>
<dbReference type="EMBL" id="KN831946">
    <property type="protein sequence ID" value="KIO13739.1"/>
    <property type="molecule type" value="Genomic_DNA"/>
</dbReference>
<dbReference type="AlphaFoldDB" id="A0A0C3PXM1"/>
<proteinExistence type="predicted"/>
<organism evidence="2 3">
    <name type="scientific">Pisolithus tinctorius Marx 270</name>
    <dbReference type="NCBI Taxonomy" id="870435"/>
    <lineage>
        <taxon>Eukaryota</taxon>
        <taxon>Fungi</taxon>
        <taxon>Dikarya</taxon>
        <taxon>Basidiomycota</taxon>
        <taxon>Agaricomycotina</taxon>
        <taxon>Agaricomycetes</taxon>
        <taxon>Agaricomycetidae</taxon>
        <taxon>Boletales</taxon>
        <taxon>Sclerodermatineae</taxon>
        <taxon>Pisolithaceae</taxon>
        <taxon>Pisolithus</taxon>
    </lineage>
</organism>
<reference evidence="2 3" key="1">
    <citation type="submission" date="2014-04" db="EMBL/GenBank/DDBJ databases">
        <authorList>
            <consortium name="DOE Joint Genome Institute"/>
            <person name="Kuo A."/>
            <person name="Kohler A."/>
            <person name="Costa M.D."/>
            <person name="Nagy L.G."/>
            <person name="Floudas D."/>
            <person name="Copeland A."/>
            <person name="Barry K.W."/>
            <person name="Cichocki N."/>
            <person name="Veneault-Fourrey C."/>
            <person name="LaButti K."/>
            <person name="Lindquist E.A."/>
            <person name="Lipzen A."/>
            <person name="Lundell T."/>
            <person name="Morin E."/>
            <person name="Murat C."/>
            <person name="Sun H."/>
            <person name="Tunlid A."/>
            <person name="Henrissat B."/>
            <person name="Grigoriev I.V."/>
            <person name="Hibbett D.S."/>
            <person name="Martin F."/>
            <person name="Nordberg H.P."/>
            <person name="Cantor M.N."/>
            <person name="Hua S.X."/>
        </authorList>
    </citation>
    <scope>NUCLEOTIDE SEQUENCE [LARGE SCALE GENOMIC DNA]</scope>
    <source>
        <strain evidence="2 3">Marx 270</strain>
    </source>
</reference>
<dbReference type="InParanoid" id="A0A0C3PXM1"/>
<evidence type="ECO:0000313" key="2">
    <source>
        <dbReference type="EMBL" id="KIO13739.1"/>
    </source>
</evidence>
<evidence type="ECO:0000256" key="1">
    <source>
        <dbReference type="SAM" id="SignalP"/>
    </source>
</evidence>
<dbReference type="OrthoDB" id="3362246at2759"/>
<evidence type="ECO:0008006" key="4">
    <source>
        <dbReference type="Google" id="ProtNLM"/>
    </source>
</evidence>
<sequence length="120" mass="12846">MKLSATALFLGLVSAVLGQETLTINTPSAAYYCEPLLITWAGGVGPFSLVYLIAGTTPIPGHEWFAAGLTGDSYDWTVSVSYYTPIALVVQDSTGAVAESGTFYVDYGSGDLFYMMYNWS</sequence>
<reference evidence="3" key="2">
    <citation type="submission" date="2015-01" db="EMBL/GenBank/DDBJ databases">
        <title>Evolutionary Origins and Diversification of the Mycorrhizal Mutualists.</title>
        <authorList>
            <consortium name="DOE Joint Genome Institute"/>
            <consortium name="Mycorrhizal Genomics Consortium"/>
            <person name="Kohler A."/>
            <person name="Kuo A."/>
            <person name="Nagy L.G."/>
            <person name="Floudas D."/>
            <person name="Copeland A."/>
            <person name="Barry K.W."/>
            <person name="Cichocki N."/>
            <person name="Veneault-Fourrey C."/>
            <person name="LaButti K."/>
            <person name="Lindquist E.A."/>
            <person name="Lipzen A."/>
            <person name="Lundell T."/>
            <person name="Morin E."/>
            <person name="Murat C."/>
            <person name="Riley R."/>
            <person name="Ohm R."/>
            <person name="Sun H."/>
            <person name="Tunlid A."/>
            <person name="Henrissat B."/>
            <person name="Grigoriev I.V."/>
            <person name="Hibbett D.S."/>
            <person name="Martin F."/>
        </authorList>
    </citation>
    <scope>NUCLEOTIDE SEQUENCE [LARGE SCALE GENOMIC DNA]</scope>
    <source>
        <strain evidence="3">Marx 270</strain>
    </source>
</reference>
<dbReference type="Proteomes" id="UP000054217">
    <property type="component" value="Unassembled WGS sequence"/>
</dbReference>
<feature type="signal peptide" evidence="1">
    <location>
        <begin position="1"/>
        <end position="18"/>
    </location>
</feature>
<keyword evidence="3" id="KW-1185">Reference proteome</keyword>
<feature type="chain" id="PRO_5002168436" description="DOMON domain-containing protein" evidence="1">
    <location>
        <begin position="19"/>
        <end position="120"/>
    </location>
</feature>
<accession>A0A0C3PXM1</accession>
<gene>
    <name evidence="2" type="ORF">M404DRAFT_595099</name>
</gene>
<evidence type="ECO:0000313" key="3">
    <source>
        <dbReference type="Proteomes" id="UP000054217"/>
    </source>
</evidence>